<sequence>MPRRVALPLLTAAYLALVAWATLGPVSWHAIGYEATYGVLTPSIWLDRSTWTTGSMFEFVANVAMFLPVGVLFAMLAGPRRWVWALVGAGALSLVIELAQIPIGDRISDPRDLLANATGALVGVLLAAIGWVCSLAWRALTRQPAAAAAAAPVEPVDVEPAAVQRAAPQTTTRPQAELSRTAR</sequence>
<evidence type="ECO:0000313" key="4">
    <source>
        <dbReference type="EMBL" id="MRG60066.1"/>
    </source>
</evidence>
<feature type="transmembrane region" description="Helical" evidence="2">
    <location>
        <begin position="113"/>
        <end position="137"/>
    </location>
</feature>
<dbReference type="Pfam" id="PF04892">
    <property type="entry name" value="VanZ"/>
    <property type="match status" value="1"/>
</dbReference>
<dbReference type="PANTHER" id="PTHR28008">
    <property type="entry name" value="DOMAIN PROTEIN, PUTATIVE (AFU_ORTHOLOGUE AFUA_3G10980)-RELATED"/>
    <property type="match status" value="1"/>
</dbReference>
<feature type="region of interest" description="Disordered" evidence="1">
    <location>
        <begin position="161"/>
        <end position="183"/>
    </location>
</feature>
<gene>
    <name evidence="4" type="ORF">GE115_09310</name>
</gene>
<evidence type="ECO:0000313" key="5">
    <source>
        <dbReference type="Proteomes" id="UP000431080"/>
    </source>
</evidence>
<comment type="caution">
    <text evidence="4">The sequence shown here is derived from an EMBL/GenBank/DDBJ whole genome shotgun (WGS) entry which is preliminary data.</text>
</comment>
<dbReference type="RefSeq" id="WP_153684519.1">
    <property type="nucleotide sequence ID" value="NZ_WJIF01000004.1"/>
</dbReference>
<dbReference type="EMBL" id="WJIF01000004">
    <property type="protein sequence ID" value="MRG60066.1"/>
    <property type="molecule type" value="Genomic_DNA"/>
</dbReference>
<accession>A0A6I2FC78</accession>
<evidence type="ECO:0000256" key="1">
    <source>
        <dbReference type="SAM" id="MobiDB-lite"/>
    </source>
</evidence>
<keyword evidence="2" id="KW-1133">Transmembrane helix</keyword>
<name>A0A6I2FC78_9MICO</name>
<evidence type="ECO:0000259" key="3">
    <source>
        <dbReference type="Pfam" id="PF04892"/>
    </source>
</evidence>
<reference evidence="4 5" key="1">
    <citation type="submission" date="2019-10" db="EMBL/GenBank/DDBJ databases">
        <authorList>
            <person name="Nie G."/>
            <person name="Ming H."/>
            <person name="Yi B."/>
        </authorList>
    </citation>
    <scope>NUCLEOTIDE SEQUENCE [LARGE SCALE GENOMIC DNA]</scope>
    <source>
        <strain evidence="4 5">CFH 90414</strain>
    </source>
</reference>
<evidence type="ECO:0000256" key="2">
    <source>
        <dbReference type="SAM" id="Phobius"/>
    </source>
</evidence>
<keyword evidence="5" id="KW-1185">Reference proteome</keyword>
<dbReference type="AlphaFoldDB" id="A0A6I2FC78"/>
<keyword evidence="2" id="KW-0472">Membrane</keyword>
<organism evidence="4 5">
    <name type="scientific">Agromyces agglutinans</name>
    <dbReference type="NCBI Taxonomy" id="2662258"/>
    <lineage>
        <taxon>Bacteria</taxon>
        <taxon>Bacillati</taxon>
        <taxon>Actinomycetota</taxon>
        <taxon>Actinomycetes</taxon>
        <taxon>Micrococcales</taxon>
        <taxon>Microbacteriaceae</taxon>
        <taxon>Agromyces</taxon>
    </lineage>
</organism>
<protein>
    <submittedName>
        <fullName evidence="4">VanZ family protein</fullName>
    </submittedName>
</protein>
<keyword evidence="2" id="KW-0812">Transmembrane</keyword>
<dbReference type="InterPro" id="IPR006976">
    <property type="entry name" value="VanZ-like"/>
</dbReference>
<feature type="transmembrane region" description="Helical" evidence="2">
    <location>
        <begin position="83"/>
        <end position="101"/>
    </location>
</feature>
<dbReference type="Proteomes" id="UP000431080">
    <property type="component" value="Unassembled WGS sequence"/>
</dbReference>
<dbReference type="PANTHER" id="PTHR28008:SF1">
    <property type="entry name" value="DOMAIN PROTEIN, PUTATIVE (AFU_ORTHOLOGUE AFUA_3G10980)-RELATED"/>
    <property type="match status" value="1"/>
</dbReference>
<feature type="transmembrane region" description="Helical" evidence="2">
    <location>
        <begin position="56"/>
        <end position="76"/>
    </location>
</feature>
<proteinExistence type="predicted"/>
<feature type="domain" description="VanZ-like" evidence="3">
    <location>
        <begin position="13"/>
        <end position="129"/>
    </location>
</feature>